<sequence>MRPSRAQKGEPTGLIDAMTSSRALALALVFAGVAATPAGADPLTLRVQPRTQPLFVQHAWHVAGNPNVTPDNRMGVVGWDGPPDDVPSVSADAGPMPPGSIANVPYEGFGNGVY</sequence>
<evidence type="ECO:0000313" key="2">
    <source>
        <dbReference type="EMBL" id="GLS70944.1"/>
    </source>
</evidence>
<dbReference type="AlphaFoldDB" id="A0AA37WS71"/>
<name>A0AA37WS71_9HYPH</name>
<evidence type="ECO:0000313" key="3">
    <source>
        <dbReference type="Proteomes" id="UP001157440"/>
    </source>
</evidence>
<keyword evidence="3" id="KW-1185">Reference proteome</keyword>
<feature type="region of interest" description="Disordered" evidence="1">
    <location>
        <begin position="80"/>
        <end position="102"/>
    </location>
</feature>
<evidence type="ECO:0000256" key="1">
    <source>
        <dbReference type="SAM" id="MobiDB-lite"/>
    </source>
</evidence>
<reference evidence="3" key="1">
    <citation type="journal article" date="2019" name="Int. J. Syst. Evol. Microbiol.">
        <title>The Global Catalogue of Microorganisms (GCM) 10K type strain sequencing project: providing services to taxonomists for standard genome sequencing and annotation.</title>
        <authorList>
            <consortium name="The Broad Institute Genomics Platform"/>
            <consortium name="The Broad Institute Genome Sequencing Center for Infectious Disease"/>
            <person name="Wu L."/>
            <person name="Ma J."/>
        </authorList>
    </citation>
    <scope>NUCLEOTIDE SEQUENCE [LARGE SCALE GENOMIC DNA]</scope>
    <source>
        <strain evidence="3">NBRC 103632</strain>
    </source>
</reference>
<gene>
    <name evidence="2" type="ORF">GCM10007890_29570</name>
</gene>
<comment type="caution">
    <text evidence="2">The sequence shown here is derived from an EMBL/GenBank/DDBJ whole genome shotgun (WGS) entry which is preliminary data.</text>
</comment>
<proteinExistence type="predicted"/>
<accession>A0AA37WS71</accession>
<dbReference type="EMBL" id="BSPL01000017">
    <property type="protein sequence ID" value="GLS70944.1"/>
    <property type="molecule type" value="Genomic_DNA"/>
</dbReference>
<dbReference type="Proteomes" id="UP001157440">
    <property type="component" value="Unassembled WGS sequence"/>
</dbReference>
<protein>
    <submittedName>
        <fullName evidence="2">Uncharacterized protein</fullName>
    </submittedName>
</protein>
<organism evidence="2 3">
    <name type="scientific">Methylobacterium tardum</name>
    <dbReference type="NCBI Taxonomy" id="374432"/>
    <lineage>
        <taxon>Bacteria</taxon>
        <taxon>Pseudomonadati</taxon>
        <taxon>Pseudomonadota</taxon>
        <taxon>Alphaproteobacteria</taxon>
        <taxon>Hyphomicrobiales</taxon>
        <taxon>Methylobacteriaceae</taxon>
        <taxon>Methylobacterium</taxon>
    </lineage>
</organism>